<evidence type="ECO:0000313" key="4">
    <source>
        <dbReference type="Proteomes" id="UP000443153"/>
    </source>
</evidence>
<dbReference type="Pfam" id="PF00072">
    <property type="entry name" value="Response_reg"/>
    <property type="match status" value="1"/>
</dbReference>
<dbReference type="OrthoDB" id="673128at2"/>
<dbReference type="AlphaFoldDB" id="A0A6I2MTM2"/>
<dbReference type="InterPro" id="IPR052893">
    <property type="entry name" value="TCS_response_regulator"/>
</dbReference>
<comment type="caution">
    <text evidence="3">The sequence shown here is derived from an EMBL/GenBank/DDBJ whole genome shotgun (WGS) entry which is preliminary data.</text>
</comment>
<dbReference type="PANTHER" id="PTHR44520">
    <property type="entry name" value="RESPONSE REGULATOR RCP1-RELATED"/>
    <property type="match status" value="1"/>
</dbReference>
<dbReference type="SMART" id="SM00448">
    <property type="entry name" value="REC"/>
    <property type="match status" value="1"/>
</dbReference>
<evidence type="ECO:0000259" key="2">
    <source>
        <dbReference type="PROSITE" id="PS50110"/>
    </source>
</evidence>
<protein>
    <submittedName>
        <fullName evidence="3">Response regulator</fullName>
    </submittedName>
</protein>
<feature type="modified residue" description="4-aspartylphosphate" evidence="1">
    <location>
        <position position="59"/>
    </location>
</feature>
<dbReference type="Proteomes" id="UP000443153">
    <property type="component" value="Unassembled WGS sequence"/>
</dbReference>
<sequence>MYTEIYLVDDMEMVNLVHQVLIRKLGLEDKTKSFTDPEEALDDLRFNVKKSEPILVLLDISMPVMSGYEFLEFMVLEDFPTNIDVMIVTSSQSEEDRTLAEQFPQYVLDYVAKPLQIEKLRKYTEKKRSA</sequence>
<dbReference type="Gene3D" id="3.40.50.2300">
    <property type="match status" value="1"/>
</dbReference>
<organism evidence="3 4">
    <name type="scientific">Maribacter luteus</name>
    <dbReference type="NCBI Taxonomy" id="2594478"/>
    <lineage>
        <taxon>Bacteria</taxon>
        <taxon>Pseudomonadati</taxon>
        <taxon>Bacteroidota</taxon>
        <taxon>Flavobacteriia</taxon>
        <taxon>Flavobacteriales</taxon>
        <taxon>Flavobacteriaceae</taxon>
        <taxon>Maribacter</taxon>
    </lineage>
</organism>
<dbReference type="GO" id="GO:0000160">
    <property type="term" value="P:phosphorelay signal transduction system"/>
    <property type="evidence" value="ECO:0007669"/>
    <property type="project" value="InterPro"/>
</dbReference>
<evidence type="ECO:0000313" key="3">
    <source>
        <dbReference type="EMBL" id="MRX64726.1"/>
    </source>
</evidence>
<dbReference type="InterPro" id="IPR001789">
    <property type="entry name" value="Sig_transdc_resp-reg_receiver"/>
</dbReference>
<keyword evidence="1" id="KW-0597">Phosphoprotein</keyword>
<gene>
    <name evidence="3" type="ORF">GJ691_11140</name>
</gene>
<dbReference type="SUPFAM" id="SSF52172">
    <property type="entry name" value="CheY-like"/>
    <property type="match status" value="1"/>
</dbReference>
<dbReference type="PANTHER" id="PTHR44520:SF2">
    <property type="entry name" value="RESPONSE REGULATOR RCP1"/>
    <property type="match status" value="1"/>
</dbReference>
<dbReference type="RefSeq" id="WP_154366883.1">
    <property type="nucleotide sequence ID" value="NZ_WKJH01000008.1"/>
</dbReference>
<dbReference type="PROSITE" id="PS50110">
    <property type="entry name" value="RESPONSE_REGULATORY"/>
    <property type="match status" value="1"/>
</dbReference>
<feature type="domain" description="Response regulatory" evidence="2">
    <location>
        <begin position="4"/>
        <end position="128"/>
    </location>
</feature>
<keyword evidence="4" id="KW-1185">Reference proteome</keyword>
<name>A0A6I2MTM2_9FLAO</name>
<dbReference type="EMBL" id="WKJH01000008">
    <property type="protein sequence ID" value="MRX64726.1"/>
    <property type="molecule type" value="Genomic_DNA"/>
</dbReference>
<evidence type="ECO:0000256" key="1">
    <source>
        <dbReference type="PROSITE-ProRule" id="PRU00169"/>
    </source>
</evidence>
<accession>A0A6I2MTM2</accession>
<dbReference type="InterPro" id="IPR011006">
    <property type="entry name" value="CheY-like_superfamily"/>
</dbReference>
<reference evidence="3 4" key="1">
    <citation type="submission" date="2019-11" db="EMBL/GenBank/DDBJ databases">
        <title>Maribacter lutea sp. nov., a marine bacterium isolated from intertidal sand.</title>
        <authorList>
            <person name="Liu A."/>
        </authorList>
    </citation>
    <scope>NUCLEOTIDE SEQUENCE [LARGE SCALE GENOMIC DNA]</scope>
    <source>
        <strain evidence="3 4">RZ05</strain>
    </source>
</reference>
<proteinExistence type="predicted"/>